<dbReference type="InterPro" id="IPR011711">
    <property type="entry name" value="GntR_C"/>
</dbReference>
<evidence type="ECO:0000256" key="3">
    <source>
        <dbReference type="ARBA" id="ARBA00023163"/>
    </source>
</evidence>
<gene>
    <name evidence="5" type="ORF">E1757_13315</name>
</gene>
<dbReference type="Gene3D" id="1.20.120.530">
    <property type="entry name" value="GntR ligand-binding domain-like"/>
    <property type="match status" value="1"/>
</dbReference>
<dbReference type="CDD" id="cd07377">
    <property type="entry name" value="WHTH_GntR"/>
    <property type="match status" value="1"/>
</dbReference>
<evidence type="ECO:0000313" key="6">
    <source>
        <dbReference type="Proteomes" id="UP000295636"/>
    </source>
</evidence>
<dbReference type="SUPFAM" id="SSF48008">
    <property type="entry name" value="GntR ligand-binding domain-like"/>
    <property type="match status" value="1"/>
</dbReference>
<dbReference type="Gene3D" id="1.10.10.10">
    <property type="entry name" value="Winged helix-like DNA-binding domain superfamily/Winged helix DNA-binding domain"/>
    <property type="match status" value="1"/>
</dbReference>
<evidence type="ECO:0000256" key="2">
    <source>
        <dbReference type="ARBA" id="ARBA00023125"/>
    </source>
</evidence>
<dbReference type="AlphaFoldDB" id="A0A4R5KQH7"/>
<dbReference type="PRINTS" id="PR00035">
    <property type="entry name" value="HTHGNTR"/>
</dbReference>
<name>A0A4R5KQH7_9BACL</name>
<dbReference type="OrthoDB" id="214086at2"/>
<protein>
    <submittedName>
        <fullName evidence="5">FadR family transcriptional regulator</fullName>
    </submittedName>
</protein>
<organism evidence="5 6">
    <name type="scientific">Paenibacillus piri</name>
    <dbReference type="NCBI Taxonomy" id="2547395"/>
    <lineage>
        <taxon>Bacteria</taxon>
        <taxon>Bacillati</taxon>
        <taxon>Bacillota</taxon>
        <taxon>Bacilli</taxon>
        <taxon>Bacillales</taxon>
        <taxon>Paenibacillaceae</taxon>
        <taxon>Paenibacillus</taxon>
    </lineage>
</organism>
<dbReference type="GO" id="GO:0003677">
    <property type="term" value="F:DNA binding"/>
    <property type="evidence" value="ECO:0007669"/>
    <property type="project" value="UniProtKB-KW"/>
</dbReference>
<dbReference type="Proteomes" id="UP000295636">
    <property type="component" value="Unassembled WGS sequence"/>
</dbReference>
<dbReference type="PANTHER" id="PTHR43537:SF5">
    <property type="entry name" value="UXU OPERON TRANSCRIPTIONAL REGULATOR"/>
    <property type="match status" value="1"/>
</dbReference>
<evidence type="ECO:0000313" key="5">
    <source>
        <dbReference type="EMBL" id="TDF97582.1"/>
    </source>
</evidence>
<dbReference type="InterPro" id="IPR036390">
    <property type="entry name" value="WH_DNA-bd_sf"/>
</dbReference>
<dbReference type="Pfam" id="PF00392">
    <property type="entry name" value="GntR"/>
    <property type="match status" value="1"/>
</dbReference>
<dbReference type="SMART" id="SM00345">
    <property type="entry name" value="HTH_GNTR"/>
    <property type="match status" value="1"/>
</dbReference>
<dbReference type="EMBL" id="SMRT01000005">
    <property type="protein sequence ID" value="TDF97582.1"/>
    <property type="molecule type" value="Genomic_DNA"/>
</dbReference>
<dbReference type="Pfam" id="PF07729">
    <property type="entry name" value="FCD"/>
    <property type="match status" value="1"/>
</dbReference>
<dbReference type="RefSeq" id="WP_133228783.1">
    <property type="nucleotide sequence ID" value="NZ_SMRT01000005.1"/>
</dbReference>
<feature type="domain" description="HTH gntR-type" evidence="4">
    <location>
        <begin position="4"/>
        <end position="72"/>
    </location>
</feature>
<proteinExistence type="predicted"/>
<dbReference type="PROSITE" id="PS50949">
    <property type="entry name" value="HTH_GNTR"/>
    <property type="match status" value="1"/>
</dbReference>
<keyword evidence="2" id="KW-0238">DNA-binding</keyword>
<keyword evidence="3" id="KW-0804">Transcription</keyword>
<evidence type="ECO:0000259" key="4">
    <source>
        <dbReference type="PROSITE" id="PS50949"/>
    </source>
</evidence>
<dbReference type="GO" id="GO:0003700">
    <property type="term" value="F:DNA-binding transcription factor activity"/>
    <property type="evidence" value="ECO:0007669"/>
    <property type="project" value="InterPro"/>
</dbReference>
<keyword evidence="6" id="KW-1185">Reference proteome</keyword>
<dbReference type="PANTHER" id="PTHR43537">
    <property type="entry name" value="TRANSCRIPTIONAL REGULATOR, GNTR FAMILY"/>
    <property type="match status" value="1"/>
</dbReference>
<reference evidence="5 6" key="1">
    <citation type="submission" date="2019-03" db="EMBL/GenBank/DDBJ databases">
        <title>This is whole genome sequence of Paenibacillus sp MS74 strain.</title>
        <authorList>
            <person name="Trinh H.N."/>
        </authorList>
    </citation>
    <scope>NUCLEOTIDE SEQUENCE [LARGE SCALE GENOMIC DNA]</scope>
    <source>
        <strain evidence="5 6">MS74</strain>
    </source>
</reference>
<dbReference type="SMART" id="SM00895">
    <property type="entry name" value="FCD"/>
    <property type="match status" value="1"/>
</dbReference>
<dbReference type="InterPro" id="IPR008920">
    <property type="entry name" value="TF_FadR/GntR_C"/>
</dbReference>
<sequence>MLIRKAYEVAADAIRDRIQQGEWPVGSRLPSVEQLAVLMNVGRSTIREALMSLKAYGWVDVRHGGGTFVLKASEPELLWQPPQITDIGQLRAWLELRFMLEVESAGLAAQRRSELHLRELNAIIDEMISLQDEDLLEQSDIRFHTAVAGAAGNHLLVGTLQSLFQSMGPVMRDSRRLWLFAEQSEAARLSDEHRQIVEAIQAGDAGLAKDRMAAHLRKVEQVLHKLRQPQQNESP</sequence>
<comment type="caution">
    <text evidence="5">The sequence shown here is derived from an EMBL/GenBank/DDBJ whole genome shotgun (WGS) entry which is preliminary data.</text>
</comment>
<dbReference type="SUPFAM" id="SSF46785">
    <property type="entry name" value="Winged helix' DNA-binding domain"/>
    <property type="match status" value="1"/>
</dbReference>
<evidence type="ECO:0000256" key="1">
    <source>
        <dbReference type="ARBA" id="ARBA00023015"/>
    </source>
</evidence>
<accession>A0A4R5KQH7</accession>
<dbReference type="InterPro" id="IPR000524">
    <property type="entry name" value="Tscrpt_reg_HTH_GntR"/>
</dbReference>
<dbReference type="InterPro" id="IPR036388">
    <property type="entry name" value="WH-like_DNA-bd_sf"/>
</dbReference>
<keyword evidence="1" id="KW-0805">Transcription regulation</keyword>